<comment type="caution">
    <text evidence="5">The sequence shown here is derived from an EMBL/GenBank/DDBJ whole genome shotgun (WGS) entry which is preliminary data.</text>
</comment>
<reference evidence="6" key="1">
    <citation type="journal article" date="2019" name="Int. J. Syst. Evol. Microbiol.">
        <title>The Global Catalogue of Microorganisms (GCM) 10K type strain sequencing project: providing services to taxonomists for standard genome sequencing and annotation.</title>
        <authorList>
            <consortium name="The Broad Institute Genomics Platform"/>
            <consortium name="The Broad Institute Genome Sequencing Center for Infectious Disease"/>
            <person name="Wu L."/>
            <person name="Ma J."/>
        </authorList>
    </citation>
    <scope>NUCLEOTIDE SEQUENCE [LARGE SCALE GENOMIC DNA]</scope>
    <source>
        <strain evidence="6">LMG 29894</strain>
    </source>
</reference>
<dbReference type="Proteomes" id="UP001595791">
    <property type="component" value="Unassembled WGS sequence"/>
</dbReference>
<dbReference type="RefSeq" id="WP_378165188.1">
    <property type="nucleotide sequence ID" value="NZ_JBHSBU010000001.1"/>
</dbReference>
<gene>
    <name evidence="5" type="ORF">ACFOW7_13750</name>
</gene>
<dbReference type="InterPro" id="IPR006439">
    <property type="entry name" value="HAD-SF_hydro_IA"/>
</dbReference>
<dbReference type="PANTHER" id="PTHR46193:SF10">
    <property type="entry name" value="6-PHOSPHOGLUCONATE PHOSPHATASE"/>
    <property type="match status" value="1"/>
</dbReference>
<dbReference type="SFLD" id="SFLDS00003">
    <property type="entry name" value="Haloacid_Dehalogenase"/>
    <property type="match status" value="1"/>
</dbReference>
<evidence type="ECO:0000313" key="6">
    <source>
        <dbReference type="Proteomes" id="UP001595791"/>
    </source>
</evidence>
<evidence type="ECO:0000256" key="4">
    <source>
        <dbReference type="ARBA" id="ARBA00022842"/>
    </source>
</evidence>
<evidence type="ECO:0000256" key="1">
    <source>
        <dbReference type="ARBA" id="ARBA00001946"/>
    </source>
</evidence>
<sequence>MSACVIFDCDGTLVDSETLCNQAFVALLRDLGVEERTEALVERYRGAKLQSILDDLQNRHGLTLPEGFVADYRALVTQLFENELKPVTGVAEALEKIRMPMCVASSGPPEKIVQALRVAGLARYFGSNLFSSYQVGSWKPEPGLFLAAATAMGVAAADCIVVEDSPVGIAAAKAAGMRALWFEPGRRHPAEIEPDVVAFGDMALLPELILDLALD</sequence>
<dbReference type="PRINTS" id="PR00413">
    <property type="entry name" value="HADHALOGNASE"/>
</dbReference>
<comment type="similarity">
    <text evidence="2">Belongs to the HAD-like hydrolase superfamily. CbbY/CbbZ/Gph/YieH family.</text>
</comment>
<dbReference type="PANTHER" id="PTHR46193">
    <property type="entry name" value="6-PHOSPHOGLUCONATE PHOSPHATASE"/>
    <property type="match status" value="1"/>
</dbReference>
<name>A0ABV8MTT3_9NEIS</name>
<organism evidence="5 6">
    <name type="scientific">Chitinimonas lacunae</name>
    <dbReference type="NCBI Taxonomy" id="1963018"/>
    <lineage>
        <taxon>Bacteria</taxon>
        <taxon>Pseudomonadati</taxon>
        <taxon>Pseudomonadota</taxon>
        <taxon>Betaproteobacteria</taxon>
        <taxon>Neisseriales</taxon>
        <taxon>Chitinibacteraceae</taxon>
        <taxon>Chitinimonas</taxon>
    </lineage>
</organism>
<dbReference type="EMBL" id="JBHSBU010000001">
    <property type="protein sequence ID" value="MFC4160402.1"/>
    <property type="molecule type" value="Genomic_DNA"/>
</dbReference>
<protein>
    <submittedName>
        <fullName evidence="5">HAD-IA family hydrolase</fullName>
    </submittedName>
</protein>
<dbReference type="GO" id="GO:0016787">
    <property type="term" value="F:hydrolase activity"/>
    <property type="evidence" value="ECO:0007669"/>
    <property type="project" value="UniProtKB-KW"/>
</dbReference>
<dbReference type="InterPro" id="IPR023214">
    <property type="entry name" value="HAD_sf"/>
</dbReference>
<dbReference type="Pfam" id="PF00702">
    <property type="entry name" value="Hydrolase"/>
    <property type="match status" value="1"/>
</dbReference>
<dbReference type="InterPro" id="IPR036412">
    <property type="entry name" value="HAD-like_sf"/>
</dbReference>
<dbReference type="NCBIfam" id="TIGR01509">
    <property type="entry name" value="HAD-SF-IA-v3"/>
    <property type="match status" value="1"/>
</dbReference>
<comment type="cofactor">
    <cofactor evidence="1">
        <name>Mg(2+)</name>
        <dbReference type="ChEBI" id="CHEBI:18420"/>
    </cofactor>
</comment>
<accession>A0ABV8MTT3</accession>
<proteinExistence type="inferred from homology"/>
<keyword evidence="5" id="KW-0378">Hydrolase</keyword>
<dbReference type="SUPFAM" id="SSF56784">
    <property type="entry name" value="HAD-like"/>
    <property type="match status" value="1"/>
</dbReference>
<dbReference type="InterPro" id="IPR051600">
    <property type="entry name" value="Beta-PGM-like"/>
</dbReference>
<dbReference type="SFLD" id="SFLDG01129">
    <property type="entry name" value="C1.5:_HAD__Beta-PGM__Phosphata"/>
    <property type="match status" value="1"/>
</dbReference>
<keyword evidence="3" id="KW-0479">Metal-binding</keyword>
<dbReference type="InterPro" id="IPR023198">
    <property type="entry name" value="PGP-like_dom2"/>
</dbReference>
<keyword evidence="4" id="KW-0460">Magnesium</keyword>
<keyword evidence="6" id="KW-1185">Reference proteome</keyword>
<evidence type="ECO:0000256" key="2">
    <source>
        <dbReference type="ARBA" id="ARBA00006171"/>
    </source>
</evidence>
<evidence type="ECO:0000313" key="5">
    <source>
        <dbReference type="EMBL" id="MFC4160402.1"/>
    </source>
</evidence>
<dbReference type="Gene3D" id="1.10.150.240">
    <property type="entry name" value="Putative phosphatase, domain 2"/>
    <property type="match status" value="1"/>
</dbReference>
<evidence type="ECO:0000256" key="3">
    <source>
        <dbReference type="ARBA" id="ARBA00022723"/>
    </source>
</evidence>
<dbReference type="Gene3D" id="3.40.50.1000">
    <property type="entry name" value="HAD superfamily/HAD-like"/>
    <property type="match status" value="1"/>
</dbReference>